<dbReference type="Gene3D" id="1.10.10.10">
    <property type="entry name" value="Winged helix-like DNA-binding domain superfamily/Winged helix DNA-binding domain"/>
    <property type="match status" value="1"/>
</dbReference>
<proteinExistence type="predicted"/>
<dbReference type="InterPro" id="IPR016032">
    <property type="entry name" value="Sig_transdc_resp-reg_C-effctor"/>
</dbReference>
<dbReference type="Pfam" id="PF00196">
    <property type="entry name" value="GerE"/>
    <property type="match status" value="1"/>
</dbReference>
<feature type="domain" description="HTH luxR-type" evidence="1">
    <location>
        <begin position="12"/>
        <end position="69"/>
    </location>
</feature>
<dbReference type="InterPro" id="IPR036388">
    <property type="entry name" value="WH-like_DNA-bd_sf"/>
</dbReference>
<gene>
    <name evidence="2" type="ORF">C0068_08360</name>
</gene>
<dbReference type="Proteomes" id="UP000237222">
    <property type="component" value="Unassembled WGS sequence"/>
</dbReference>
<sequence>MTSHGNLKYKSGMGLAPREGEALLLAALGNSTKESARLMNAAAATIKCYLDRAREKLSARNIAHAVSLAWEHGLIVSKHMCTVLLIITALNSAAGGDIDQRNVGRLQRTRSGRRKDDQGLLPTDLESTDSFKPMSLNQWKALIASARNAA</sequence>
<dbReference type="AlphaFoldDB" id="A0A2S4HGH6"/>
<dbReference type="InterPro" id="IPR000792">
    <property type="entry name" value="Tscrpt_reg_LuxR_C"/>
</dbReference>
<dbReference type="GO" id="GO:0003677">
    <property type="term" value="F:DNA binding"/>
    <property type="evidence" value="ECO:0007669"/>
    <property type="project" value="InterPro"/>
</dbReference>
<reference evidence="2" key="1">
    <citation type="submission" date="2018-01" db="EMBL/GenBank/DDBJ databases">
        <authorList>
            <person name="Yu X.-D."/>
        </authorList>
    </citation>
    <scope>NUCLEOTIDE SEQUENCE</scope>
    <source>
        <strain evidence="2">ZX-21</strain>
    </source>
</reference>
<dbReference type="PRINTS" id="PR00038">
    <property type="entry name" value="HTHLUXR"/>
</dbReference>
<dbReference type="RefSeq" id="WP_103684036.1">
    <property type="nucleotide sequence ID" value="NZ_PQGG01000019.1"/>
</dbReference>
<accession>A0A2S4HGH6</accession>
<dbReference type="SMART" id="SM00421">
    <property type="entry name" value="HTH_LUXR"/>
    <property type="match status" value="1"/>
</dbReference>
<dbReference type="OrthoDB" id="9774661at2"/>
<protein>
    <recommendedName>
        <fullName evidence="1">HTH luxR-type domain-containing protein</fullName>
    </recommendedName>
</protein>
<dbReference type="SUPFAM" id="SSF46894">
    <property type="entry name" value="C-terminal effector domain of the bipartite response regulators"/>
    <property type="match status" value="1"/>
</dbReference>
<evidence type="ECO:0000313" key="3">
    <source>
        <dbReference type="Proteomes" id="UP000237222"/>
    </source>
</evidence>
<evidence type="ECO:0000313" key="2">
    <source>
        <dbReference type="EMBL" id="POP53094.1"/>
    </source>
</evidence>
<organism evidence="2 3">
    <name type="scientific">Zhongshania marina</name>
    <dbReference type="NCBI Taxonomy" id="2304603"/>
    <lineage>
        <taxon>Bacteria</taxon>
        <taxon>Pseudomonadati</taxon>
        <taxon>Pseudomonadota</taxon>
        <taxon>Gammaproteobacteria</taxon>
        <taxon>Cellvibrionales</taxon>
        <taxon>Spongiibacteraceae</taxon>
        <taxon>Zhongshania</taxon>
    </lineage>
</organism>
<comment type="caution">
    <text evidence="2">The sequence shown here is derived from an EMBL/GenBank/DDBJ whole genome shotgun (WGS) entry which is preliminary data.</text>
</comment>
<dbReference type="GO" id="GO:0006355">
    <property type="term" value="P:regulation of DNA-templated transcription"/>
    <property type="evidence" value="ECO:0007669"/>
    <property type="project" value="InterPro"/>
</dbReference>
<dbReference type="EMBL" id="PQGG01000019">
    <property type="protein sequence ID" value="POP53094.1"/>
    <property type="molecule type" value="Genomic_DNA"/>
</dbReference>
<name>A0A2S4HGH6_9GAMM</name>
<evidence type="ECO:0000259" key="1">
    <source>
        <dbReference type="SMART" id="SM00421"/>
    </source>
</evidence>